<dbReference type="Proteomes" id="UP000234254">
    <property type="component" value="Unassembled WGS sequence"/>
</dbReference>
<feature type="compositionally biased region" description="Polar residues" evidence="1">
    <location>
        <begin position="60"/>
        <end position="69"/>
    </location>
</feature>
<dbReference type="GeneID" id="36540168"/>
<name>A0A2I1DEE5_ASPC2</name>
<evidence type="ECO:0000313" key="2">
    <source>
        <dbReference type="EMBL" id="PKY08255.1"/>
    </source>
</evidence>
<dbReference type="AlphaFoldDB" id="A0A2I1DEE5"/>
<organism evidence="2 3">
    <name type="scientific">Aspergillus campestris (strain IBT 28561)</name>
    <dbReference type="NCBI Taxonomy" id="1392248"/>
    <lineage>
        <taxon>Eukaryota</taxon>
        <taxon>Fungi</taxon>
        <taxon>Dikarya</taxon>
        <taxon>Ascomycota</taxon>
        <taxon>Pezizomycotina</taxon>
        <taxon>Eurotiomycetes</taxon>
        <taxon>Eurotiomycetidae</taxon>
        <taxon>Eurotiales</taxon>
        <taxon>Aspergillaceae</taxon>
        <taxon>Aspergillus</taxon>
        <taxon>Aspergillus subgen. Circumdati</taxon>
    </lineage>
</organism>
<comment type="caution">
    <text evidence="2">The sequence shown here is derived from an EMBL/GenBank/DDBJ whole genome shotgun (WGS) entry which is preliminary data.</text>
</comment>
<feature type="region of interest" description="Disordered" evidence="1">
    <location>
        <begin position="42"/>
        <end position="164"/>
    </location>
</feature>
<dbReference type="RefSeq" id="XP_024696849.1">
    <property type="nucleotide sequence ID" value="XM_024832646.1"/>
</dbReference>
<accession>A0A2I1DEE5</accession>
<feature type="compositionally biased region" description="Basic residues" evidence="1">
    <location>
        <begin position="98"/>
        <end position="108"/>
    </location>
</feature>
<sequence length="164" mass="17431">MRTKRLADPWVAVGGLGRGKNLPTRPDDVEAAMDAARLVIAPLPDFGKTKHTKRPPAPQLRNTQQQISNLEAVPGTHHRREPSPTLSDTAPLEQGVAKTKHTKRLPAPRRRDAQGQPVNPAAGPSVHGGGEPEQPRPGAAEEIPGILGPNALKLNTPRGGLSLI</sequence>
<keyword evidence="3" id="KW-1185">Reference proteome</keyword>
<evidence type="ECO:0000256" key="1">
    <source>
        <dbReference type="SAM" id="MobiDB-lite"/>
    </source>
</evidence>
<gene>
    <name evidence="2" type="ORF">P168DRAFT_12612</name>
</gene>
<dbReference type="VEuPathDB" id="FungiDB:P168DRAFT_12612"/>
<protein>
    <submittedName>
        <fullName evidence="2">Uncharacterized protein</fullName>
    </submittedName>
</protein>
<proteinExistence type="predicted"/>
<evidence type="ECO:0000313" key="3">
    <source>
        <dbReference type="Proteomes" id="UP000234254"/>
    </source>
</evidence>
<reference evidence="2" key="1">
    <citation type="submission" date="2016-12" db="EMBL/GenBank/DDBJ databases">
        <title>The genomes of Aspergillus section Nigri reveals drivers in fungal speciation.</title>
        <authorList>
            <consortium name="DOE Joint Genome Institute"/>
            <person name="Vesth T.C."/>
            <person name="Nybo J."/>
            <person name="Theobald S."/>
            <person name="Brandl J."/>
            <person name="Frisvad J.C."/>
            <person name="Nielsen K.F."/>
            <person name="Lyhne E.K."/>
            <person name="Kogle M.E."/>
            <person name="Kuo A."/>
            <person name="Riley R."/>
            <person name="Clum A."/>
            <person name="Nolan M."/>
            <person name="Lipzen A."/>
            <person name="Salamov A."/>
            <person name="Henrissat B."/>
            <person name="Wiebenga A."/>
            <person name="De vries R.P."/>
            <person name="Grigoriev I.V."/>
            <person name="Mortensen U.H."/>
            <person name="Andersen M.R."/>
            <person name="Baker S.E."/>
        </authorList>
    </citation>
    <scope>NUCLEOTIDE SEQUENCE</scope>
    <source>
        <strain evidence="2">IBT 28561</strain>
    </source>
</reference>
<dbReference type="EMBL" id="MSFM01000001">
    <property type="protein sequence ID" value="PKY08255.1"/>
    <property type="molecule type" value="Genomic_DNA"/>
</dbReference>